<sequence length="163" mass="17138">MTAHLSPEHIALIDSGVSAIVASRDARLRPSVMRAVGTHISADGAQITVYLRPSQARALLDDLAAGGPIAVVFSDPPSNRTVQVKAGRASIRPARPDDQPVLRRYLAAMQHCVGQVGYGPDYVAAILSAPPHDLVAVRFGPETAFDQTPGPRAGRSLQPGHAP</sequence>
<dbReference type="RefSeq" id="WP_377481585.1">
    <property type="nucleotide sequence ID" value="NZ_JBHLTN010000014.1"/>
</dbReference>
<evidence type="ECO:0000256" key="1">
    <source>
        <dbReference type="SAM" id="MobiDB-lite"/>
    </source>
</evidence>
<evidence type="ECO:0000313" key="3">
    <source>
        <dbReference type="Proteomes" id="UP001589834"/>
    </source>
</evidence>
<protein>
    <submittedName>
        <fullName evidence="2">Pyridoxamine 5'-phosphate oxidase family protein</fullName>
        <ecNumber evidence="2">1.-.-.-</ecNumber>
        <ecNumber evidence="2">1.4.3.5</ecNumber>
    </submittedName>
</protein>
<accession>A0ABV6PR93</accession>
<keyword evidence="3" id="KW-1185">Reference proteome</keyword>
<dbReference type="Proteomes" id="UP001589834">
    <property type="component" value="Unassembled WGS sequence"/>
</dbReference>
<dbReference type="Gene3D" id="2.30.110.10">
    <property type="entry name" value="Electron Transport, Fmn-binding Protein, Chain A"/>
    <property type="match status" value="1"/>
</dbReference>
<dbReference type="SUPFAM" id="SSF50475">
    <property type="entry name" value="FMN-binding split barrel"/>
    <property type="match status" value="1"/>
</dbReference>
<dbReference type="GO" id="GO:0004733">
    <property type="term" value="F:pyridoxamine phosphate oxidase activity"/>
    <property type="evidence" value="ECO:0007669"/>
    <property type="project" value="UniProtKB-EC"/>
</dbReference>
<keyword evidence="2" id="KW-0560">Oxidoreductase</keyword>
<name>A0ABV6PR93_9BURK</name>
<dbReference type="InterPro" id="IPR012349">
    <property type="entry name" value="Split_barrel_FMN-bd"/>
</dbReference>
<dbReference type="EC" id="1.4.3.5" evidence="2"/>
<dbReference type="EMBL" id="JBHLTN010000014">
    <property type="protein sequence ID" value="MFC0592351.1"/>
    <property type="molecule type" value="Genomic_DNA"/>
</dbReference>
<evidence type="ECO:0000313" key="2">
    <source>
        <dbReference type="EMBL" id="MFC0592351.1"/>
    </source>
</evidence>
<gene>
    <name evidence="2" type="ORF">ACFFGG_07265</name>
</gene>
<dbReference type="EC" id="1.-.-.-" evidence="2"/>
<organism evidence="2 3">
    <name type="scientific">Ottowia pentelensis</name>
    <dbReference type="NCBI Taxonomy" id="511108"/>
    <lineage>
        <taxon>Bacteria</taxon>
        <taxon>Pseudomonadati</taxon>
        <taxon>Pseudomonadota</taxon>
        <taxon>Betaproteobacteria</taxon>
        <taxon>Burkholderiales</taxon>
        <taxon>Comamonadaceae</taxon>
        <taxon>Ottowia</taxon>
    </lineage>
</organism>
<comment type="caution">
    <text evidence="2">The sequence shown here is derived from an EMBL/GenBank/DDBJ whole genome shotgun (WGS) entry which is preliminary data.</text>
</comment>
<reference evidence="2 3" key="1">
    <citation type="submission" date="2024-09" db="EMBL/GenBank/DDBJ databases">
        <authorList>
            <person name="Sun Q."/>
            <person name="Mori K."/>
        </authorList>
    </citation>
    <scope>NUCLEOTIDE SEQUENCE [LARGE SCALE GENOMIC DNA]</scope>
    <source>
        <strain evidence="2 3">NCAIM B.02336</strain>
    </source>
</reference>
<feature type="region of interest" description="Disordered" evidence="1">
    <location>
        <begin position="142"/>
        <end position="163"/>
    </location>
</feature>
<proteinExistence type="predicted"/>